<evidence type="ECO:0000313" key="3">
    <source>
        <dbReference type="EMBL" id="XDQ23528.1"/>
    </source>
</evidence>
<protein>
    <recommendedName>
        <fullName evidence="4">Chromosome partition protein Smc</fullName>
    </recommendedName>
</protein>
<gene>
    <name evidence="3" type="ORF">AB5J56_01860</name>
</gene>
<dbReference type="EMBL" id="CP163435">
    <property type="protein sequence ID" value="XDQ23528.1"/>
    <property type="molecule type" value="Genomic_DNA"/>
</dbReference>
<evidence type="ECO:0008006" key="4">
    <source>
        <dbReference type="Google" id="ProtNLM"/>
    </source>
</evidence>
<dbReference type="AlphaFoldDB" id="A0AB39P373"/>
<evidence type="ECO:0000256" key="2">
    <source>
        <dbReference type="SAM" id="MobiDB-lite"/>
    </source>
</evidence>
<reference evidence="3" key="1">
    <citation type="submission" date="2024-07" db="EMBL/GenBank/DDBJ databases">
        <authorList>
            <person name="Yu S.T."/>
        </authorList>
    </citation>
    <scope>NUCLEOTIDE SEQUENCE</scope>
    <source>
        <strain evidence="3">R21</strain>
    </source>
</reference>
<organism evidence="3">
    <name type="scientific">Streptomyces sp. R21</name>
    <dbReference type="NCBI Taxonomy" id="3238627"/>
    <lineage>
        <taxon>Bacteria</taxon>
        <taxon>Bacillati</taxon>
        <taxon>Actinomycetota</taxon>
        <taxon>Actinomycetes</taxon>
        <taxon>Kitasatosporales</taxon>
        <taxon>Streptomycetaceae</taxon>
        <taxon>Streptomyces</taxon>
    </lineage>
</organism>
<accession>A0AB39P373</accession>
<evidence type="ECO:0000256" key="1">
    <source>
        <dbReference type="SAM" id="Coils"/>
    </source>
</evidence>
<sequence length="461" mass="51509">MRSLTSEVTVRQLERDFPASKALWSQYRCGSSLIPAALLREVVARYIPEPVRREQLLEEGLHLLRQAQEAARRPDNAGAHTTVLEVRARAQDPAAEAFLRLDDARLRQIEAMQKLAVSEQRCQQLEEMVSVLEKRCGTLEAERDRARQDAQAELQQELALSQEYRRQAGAQLERARRSRDEAYVLRLAAEAQVTQEQIRLRQQIEPANDPGAPYLGVSTDAHALPFPSLDQIVDALQITREQLDEQERDLGALRERLNPDTTATAREPGPLLHGHPADRPDTGHVRLERVDNLNNSATSSNTPGNMPATRVFGRGIGATADDLVPVDEAAATRELARQLRDLHARAGQEQWPAERLVEAVFPEPNEDTGVSFAERAVTSWLAGTSLPTDWIYLKRLVSALGADADEVGSFLVAYARVLHRTGLDGPPAQVPRTRRWFTRLVPFMASSRTPPPFDDLDDIPR</sequence>
<proteinExistence type="predicted"/>
<dbReference type="RefSeq" id="WP_369229332.1">
    <property type="nucleotide sequence ID" value="NZ_CP163435.1"/>
</dbReference>
<feature type="region of interest" description="Disordered" evidence="2">
    <location>
        <begin position="252"/>
        <end position="283"/>
    </location>
</feature>
<feature type="coiled-coil region" evidence="1">
    <location>
        <begin position="115"/>
        <end position="167"/>
    </location>
</feature>
<name>A0AB39P373_9ACTN</name>
<keyword evidence="1" id="KW-0175">Coiled coil</keyword>